<dbReference type="AlphaFoldDB" id="F0UPP5"/>
<dbReference type="EMBL" id="DS990640">
    <property type="protein sequence ID" value="EGC46998.1"/>
    <property type="molecule type" value="Genomic_DNA"/>
</dbReference>
<accession>F0UPP5</accession>
<dbReference type="Proteomes" id="UP000008142">
    <property type="component" value="Unassembled WGS sequence"/>
</dbReference>
<feature type="region of interest" description="Disordered" evidence="1">
    <location>
        <begin position="75"/>
        <end position="161"/>
    </location>
</feature>
<name>F0UPP5_AJEC8</name>
<evidence type="ECO:0000256" key="1">
    <source>
        <dbReference type="SAM" id="MobiDB-lite"/>
    </source>
</evidence>
<proteinExistence type="predicted"/>
<evidence type="ECO:0000313" key="3">
    <source>
        <dbReference type="Proteomes" id="UP000008142"/>
    </source>
</evidence>
<feature type="region of interest" description="Disordered" evidence="1">
    <location>
        <begin position="431"/>
        <end position="513"/>
    </location>
</feature>
<dbReference type="OMA" id="KLENCSC"/>
<organism evidence="3">
    <name type="scientific">Ajellomyces capsulatus (strain H88)</name>
    <name type="common">Darling's disease fungus</name>
    <name type="synonym">Histoplasma capsulatum</name>
    <dbReference type="NCBI Taxonomy" id="544711"/>
    <lineage>
        <taxon>Eukaryota</taxon>
        <taxon>Fungi</taxon>
        <taxon>Dikarya</taxon>
        <taxon>Ascomycota</taxon>
        <taxon>Pezizomycotina</taxon>
        <taxon>Eurotiomycetes</taxon>
        <taxon>Eurotiomycetidae</taxon>
        <taxon>Onygenales</taxon>
        <taxon>Ajellomycetaceae</taxon>
        <taxon>Histoplasma</taxon>
    </lineage>
</organism>
<sequence length="886" mass="100118">MNLQQGYLPQDHMAVRVGGLGQVSMQQQEAYQAQYQHQPQHQCHLQAQVLPAPRLQHPLDPPLPGLRIFPPVADLSQRQQQQNQHRIYPPQAPPPQLHQGGDGTGHRRTSSWPQRIEPQMLPSQTRKSRMHGNGWSQHTRTGFNSSPIGGSGEMERFQQPTNRLPPSHLNMAAYGSAVPGQDPTLGQYMGNYPMQGISHQAGYVGQGASWRAPIGMPASVARPGWTPNHMRSQSDGMYSLDGDRYFEEPHGPSTSCQLRQNGGLQRTPGFGTSMQWAQHGNRTVALQSHLATMGPAPSVPPEPARIRPEEWSTNHASPVTQISNKMSHRTTTHANPPIESSNGMSAEEHVYKLTQPTPPVSPRPIAAPRNRTCEDPLLMLLRAAELILGPLIPKGMSMIAKEAGGEKLTARQKMLPLPVCFNPLFAMRTRDHPNKQVGNRLSLPGLGNPRRNTKAQRLPPLAEALRNVNLNSADSDTSLKDSKEEEALNPETLRQLSSESRESDMSSSNISQSPILKKRKLENCSCQTRCQTPGLEGVRQQYEKPFNIFEEILKRPDLTLLLAKHLRVQELLILYRISRDFHNVVNTRFTTVIQAQARARAPESAKIFPPRCYAKLCIPDPGLRPHPVGRRAAAGETRKVPSFRWLLMVCFREMVCHEIITILAEDGVPVPDRCAETMKKIWLLMDIPDNARRIGLAQNREIFTDVDLFFATLFFVKLDMRFTDPITGSGKDGMRRLLLAQPSLSMLWRTLKRTALISKLDVMRLFVRWKYQPRQDQRGLSIFGIPAHEVGIVQYQGWGRTRNRTLLQRPDELLLKESIRRGLELQQRYTDMFLWGYINPNTMQDYPPVLRRRQMERMEGLEEMLVPVEDRGKVEVGKVVSRRVRG</sequence>
<dbReference type="HOGENOM" id="CLU_325394_0_0_1"/>
<dbReference type="OrthoDB" id="4966at2759"/>
<reference evidence="3" key="1">
    <citation type="submission" date="2008-07" db="EMBL/GenBank/DDBJ databases">
        <title>Annotation of Ajellomyces capsulatus strain H88.</title>
        <authorList>
            <person name="Champion M."/>
            <person name="Cuomo C."/>
            <person name="Ma L.-J."/>
            <person name="Henn M.R."/>
            <person name="Sil A."/>
            <person name="Goldman B."/>
            <person name="Young S.K."/>
            <person name="Kodira C.D."/>
            <person name="Zeng Q."/>
            <person name="Koehrsen M."/>
            <person name="Alvarado L."/>
            <person name="Berlin A."/>
            <person name="Borenstein D."/>
            <person name="Chen Z."/>
            <person name="Engels R."/>
            <person name="Freedman E."/>
            <person name="Gellesch M."/>
            <person name="Goldberg J."/>
            <person name="Griggs A."/>
            <person name="Gujja S."/>
            <person name="Heiman D."/>
            <person name="Hepburn T."/>
            <person name="Howarth C."/>
            <person name="Jen D."/>
            <person name="Larson L."/>
            <person name="Lewis B."/>
            <person name="Mehta T."/>
            <person name="Park D."/>
            <person name="Pearson M."/>
            <person name="Roberts A."/>
            <person name="Saif S."/>
            <person name="Shea T."/>
            <person name="Shenoy N."/>
            <person name="Sisk P."/>
            <person name="Stolte C."/>
            <person name="Sykes S."/>
            <person name="Walk T."/>
            <person name="White J."/>
            <person name="Yandava C."/>
            <person name="Klein B."/>
            <person name="McEwen J.G."/>
            <person name="Puccia R."/>
            <person name="Goldman G.H."/>
            <person name="Felipe M.S."/>
            <person name="Nino-Vega G."/>
            <person name="San-Blas G."/>
            <person name="Taylor J."/>
            <person name="Mendoza L."/>
            <person name="Galagan J."/>
            <person name="Nusbaum C."/>
            <person name="Birren B."/>
        </authorList>
    </citation>
    <scope>NUCLEOTIDE SEQUENCE [LARGE SCALE GENOMIC DNA]</scope>
    <source>
        <strain evidence="3">H88</strain>
    </source>
</reference>
<feature type="compositionally biased region" description="Basic and acidic residues" evidence="1">
    <location>
        <begin position="477"/>
        <end position="486"/>
    </location>
</feature>
<evidence type="ECO:0000313" key="2">
    <source>
        <dbReference type="EMBL" id="EGC46998.1"/>
    </source>
</evidence>
<dbReference type="STRING" id="544711.F0UPP5"/>
<protein>
    <submittedName>
        <fullName evidence="2">Uncharacterized protein</fullName>
    </submittedName>
</protein>
<feature type="compositionally biased region" description="Polar residues" evidence="1">
    <location>
        <begin position="134"/>
        <end position="148"/>
    </location>
</feature>
<gene>
    <name evidence="2" type="ORF">HCEG_06213</name>
</gene>